<protein>
    <recommendedName>
        <fullName evidence="3">C3H1-type domain-containing protein</fullName>
    </recommendedName>
</protein>
<feature type="domain" description="C3H1-type" evidence="3">
    <location>
        <begin position="556"/>
        <end position="581"/>
    </location>
</feature>
<feature type="compositionally biased region" description="Polar residues" evidence="2">
    <location>
        <begin position="511"/>
        <end position="553"/>
    </location>
</feature>
<evidence type="ECO:0000313" key="4">
    <source>
        <dbReference type="EMBL" id="KAG1884490.1"/>
    </source>
</evidence>
<dbReference type="PROSITE" id="PS50103">
    <property type="entry name" value="ZF_C3H1"/>
    <property type="match status" value="2"/>
</dbReference>
<dbReference type="GO" id="GO:0008270">
    <property type="term" value="F:zinc ion binding"/>
    <property type="evidence" value="ECO:0007669"/>
    <property type="project" value="UniProtKB-KW"/>
</dbReference>
<organism evidence="4 5">
    <name type="scientific">Suillus fuscotomentosus</name>
    <dbReference type="NCBI Taxonomy" id="1912939"/>
    <lineage>
        <taxon>Eukaryota</taxon>
        <taxon>Fungi</taxon>
        <taxon>Dikarya</taxon>
        <taxon>Basidiomycota</taxon>
        <taxon>Agaricomycotina</taxon>
        <taxon>Agaricomycetes</taxon>
        <taxon>Agaricomycetidae</taxon>
        <taxon>Boletales</taxon>
        <taxon>Suillineae</taxon>
        <taxon>Suillaceae</taxon>
        <taxon>Suillus</taxon>
    </lineage>
</organism>
<dbReference type="RefSeq" id="XP_041216263.1">
    <property type="nucleotide sequence ID" value="XM_041369717.1"/>
</dbReference>
<proteinExistence type="predicted"/>
<dbReference type="Proteomes" id="UP001195769">
    <property type="component" value="Unassembled WGS sequence"/>
</dbReference>
<feature type="compositionally biased region" description="Low complexity" evidence="2">
    <location>
        <begin position="500"/>
        <end position="510"/>
    </location>
</feature>
<dbReference type="GeneID" id="64664015"/>
<dbReference type="InterPro" id="IPR035979">
    <property type="entry name" value="RBD_domain_sf"/>
</dbReference>
<name>A0AAD4DMW6_9AGAM</name>
<dbReference type="AlphaFoldDB" id="A0AAD4DMW6"/>
<feature type="compositionally biased region" description="Polar residues" evidence="2">
    <location>
        <begin position="739"/>
        <end position="755"/>
    </location>
</feature>
<comment type="caution">
    <text evidence="4">The sequence shown here is derived from an EMBL/GenBank/DDBJ whole genome shotgun (WGS) entry which is preliminary data.</text>
</comment>
<evidence type="ECO:0000256" key="2">
    <source>
        <dbReference type="SAM" id="MobiDB-lite"/>
    </source>
</evidence>
<keyword evidence="1" id="KW-0862">Zinc</keyword>
<keyword evidence="1" id="KW-0863">Zinc-finger</keyword>
<keyword evidence="1" id="KW-0479">Metal-binding</keyword>
<keyword evidence="5" id="KW-1185">Reference proteome</keyword>
<gene>
    <name evidence="4" type="ORF">F5891DRAFT_1240653</name>
</gene>
<feature type="region of interest" description="Disordered" evidence="2">
    <location>
        <begin position="438"/>
        <end position="559"/>
    </location>
</feature>
<feature type="non-terminal residue" evidence="4">
    <location>
        <position position="1"/>
    </location>
</feature>
<dbReference type="InterPro" id="IPR012677">
    <property type="entry name" value="Nucleotide-bd_a/b_plait_sf"/>
</dbReference>
<sequence>MDTYASKHQRLLQSCGQEQPSITSIINVSGRDRGSKLYVAPKGNKDSCGQPQVNPSSYRTAMAYSKNAQPHPPVIPPRFQKLYAAPTGKPNPSLDYSTSPKQPCIPVSSTCGRIPLTNSSIVDSRLSSQQKSQSPAPIFDIKAALFAEGIHIGIQSSASHPQPPTEPHLRIDQHTSQTLPTPTEPMSHHDTQPLGVKLGSHMQTLNTPSEPPKRPPGLQSPAGRGVALPMPSINISLPPPSKAKKWARKERSSGPECSVAELEAVTIKPETPEPSISSSSVKLPSVRGRSRSSSPKPSIGGSTAPTSSNLATDMKSPTTSSKDEMCRKWFFRVCDRGRWCPYAHTIIPTNLTCKLWLNGECNRRQCPFAHKHQSSNGPVSNQLPAQNDDPQDVVQVADGPIKDQPPVRNGNVRDSVQVPDHLVKYTLPIQTGNTQDSVQVLTGPVKDQLPVRYTEIPDHPVNDQRNGKPREGGKVPEGSVKSQAPVRNGGARGTIDQDSTRPPSSDTSSSVQCSMTQVPPSGTTSRGSERQSQAASTNTTPENTGHKPSSNPDGHQPKQVCYDWLQGRCRRAVCRYPHERLNDNTSRTQLSVRNGDPRDVVQVADSPVKDQPPVRNGNVRDSVQVPGRHVKYKPPVQTGNARDSVQVPAGPVKDQLPVRCTEVPDGPVNDQRNGKPREGGKVPEGSVRSQAPVRNGTLIPIPPDSTRPSSSDTTSSVQCSLTQVLPSGANSRGSERHSQAASTITTPENTGHKASSNFVMTGCKVGACVTLALSRTNAPMITYRKRSFITSSEYLCRWRTSVWQLPITTPTAQPATPYHTRNEDLVMPVTIADHITVKLRSGFDVQDVTTGFETRWVHLGDVSPDVKESQLRSLLKAYQVDELCIPDGKDVKRLTVKVQFSTAAQAMEASVALHGRQIQGRRLTAKLTLNTTACRTTVLKDTAVRITWSAPQRVGYAGYATLNEAKAAIAAATGLVMRDNVLTAALYEGLPAVGVYNVMFSHLPPDAERKDLE</sequence>
<dbReference type="SUPFAM" id="SSF54928">
    <property type="entry name" value="RNA-binding domain, RBD"/>
    <property type="match status" value="1"/>
</dbReference>
<reference evidence="4" key="1">
    <citation type="journal article" date="2020" name="New Phytol.">
        <title>Comparative genomics reveals dynamic genome evolution in host specialist ectomycorrhizal fungi.</title>
        <authorList>
            <person name="Lofgren L.A."/>
            <person name="Nguyen N.H."/>
            <person name="Vilgalys R."/>
            <person name="Ruytinx J."/>
            <person name="Liao H.L."/>
            <person name="Branco S."/>
            <person name="Kuo A."/>
            <person name="LaButti K."/>
            <person name="Lipzen A."/>
            <person name="Andreopoulos W."/>
            <person name="Pangilinan J."/>
            <person name="Riley R."/>
            <person name="Hundley H."/>
            <person name="Na H."/>
            <person name="Barry K."/>
            <person name="Grigoriev I.V."/>
            <person name="Stajich J.E."/>
            <person name="Kennedy P.G."/>
        </authorList>
    </citation>
    <scope>NUCLEOTIDE SEQUENCE</scope>
    <source>
        <strain evidence="4">FC203</strain>
    </source>
</reference>
<evidence type="ECO:0000256" key="1">
    <source>
        <dbReference type="PROSITE-ProRule" id="PRU00723"/>
    </source>
</evidence>
<dbReference type="Gene3D" id="3.30.70.330">
    <property type="match status" value="1"/>
</dbReference>
<feature type="zinc finger region" description="C3H1-type" evidence="1">
    <location>
        <begin position="556"/>
        <end position="581"/>
    </location>
</feature>
<feature type="compositionally biased region" description="Basic and acidic residues" evidence="2">
    <location>
        <begin position="672"/>
        <end position="681"/>
    </location>
</feature>
<feature type="region of interest" description="Disordered" evidence="2">
    <location>
        <begin position="370"/>
        <end position="392"/>
    </location>
</feature>
<dbReference type="GO" id="GO:0003676">
    <property type="term" value="F:nucleic acid binding"/>
    <property type="evidence" value="ECO:0007669"/>
    <property type="project" value="InterPro"/>
</dbReference>
<accession>A0AAD4DMW6</accession>
<dbReference type="SMART" id="SM00356">
    <property type="entry name" value="ZnF_C3H1"/>
    <property type="match status" value="3"/>
</dbReference>
<evidence type="ECO:0000259" key="3">
    <source>
        <dbReference type="PROSITE" id="PS50103"/>
    </source>
</evidence>
<dbReference type="Gene3D" id="4.10.1000.10">
    <property type="entry name" value="Zinc finger, CCCH-type"/>
    <property type="match status" value="1"/>
</dbReference>
<feature type="compositionally biased region" description="Polar residues" evidence="2">
    <location>
        <begin position="717"/>
        <end position="732"/>
    </location>
</feature>
<dbReference type="EMBL" id="JABBWK010000422">
    <property type="protein sequence ID" value="KAG1884490.1"/>
    <property type="molecule type" value="Genomic_DNA"/>
</dbReference>
<dbReference type="Gene3D" id="3.30.1370.210">
    <property type="match status" value="1"/>
</dbReference>
<feature type="compositionally biased region" description="Low complexity" evidence="2">
    <location>
        <begin position="706"/>
        <end position="716"/>
    </location>
</feature>
<dbReference type="CDD" id="cd00590">
    <property type="entry name" value="RRM_SF"/>
    <property type="match status" value="1"/>
</dbReference>
<feature type="compositionally biased region" description="Polar residues" evidence="2">
    <location>
        <begin position="374"/>
        <end position="385"/>
    </location>
</feature>
<feature type="compositionally biased region" description="Basic and acidic residues" evidence="2">
    <location>
        <begin position="455"/>
        <end position="474"/>
    </location>
</feature>
<feature type="compositionally biased region" description="Polar residues" evidence="2">
    <location>
        <begin position="303"/>
        <end position="320"/>
    </location>
</feature>
<feature type="region of interest" description="Disordered" evidence="2">
    <location>
        <begin position="606"/>
        <end position="755"/>
    </location>
</feature>
<feature type="compositionally biased region" description="Low complexity" evidence="2">
    <location>
        <begin position="267"/>
        <end position="302"/>
    </location>
</feature>
<feature type="zinc finger region" description="C3H1-type" evidence="1">
    <location>
        <begin position="352"/>
        <end position="373"/>
    </location>
</feature>
<feature type="domain" description="C3H1-type" evidence="3">
    <location>
        <begin position="352"/>
        <end position="373"/>
    </location>
</feature>
<dbReference type="InterPro" id="IPR000571">
    <property type="entry name" value="Znf_CCCH"/>
</dbReference>
<evidence type="ECO:0000313" key="5">
    <source>
        <dbReference type="Proteomes" id="UP001195769"/>
    </source>
</evidence>
<feature type="region of interest" description="Disordered" evidence="2">
    <location>
        <begin position="175"/>
        <end position="321"/>
    </location>
</feature>